<evidence type="ECO:0000313" key="9">
    <source>
        <dbReference type="EMBL" id="CAD7280077.1"/>
    </source>
</evidence>
<evidence type="ECO:0000256" key="6">
    <source>
        <dbReference type="ARBA" id="ARBA00023274"/>
    </source>
</evidence>
<dbReference type="Pfam" id="PF10780">
    <property type="entry name" value="MRP_L53"/>
    <property type="match status" value="1"/>
</dbReference>
<dbReference type="PANTHER" id="PTHR33618:SF1">
    <property type="entry name" value="LARGE RIBOSOMAL SUBUNIT PROTEIN ML53"/>
    <property type="match status" value="1"/>
</dbReference>
<keyword evidence="6" id="KW-0687">Ribonucleoprotein</keyword>
<dbReference type="Proteomes" id="UP000678499">
    <property type="component" value="Unassembled WGS sequence"/>
</dbReference>
<gene>
    <name evidence="9" type="ORF">NMOB1V02_LOCUS7741</name>
</gene>
<evidence type="ECO:0000256" key="3">
    <source>
        <dbReference type="ARBA" id="ARBA00022946"/>
    </source>
</evidence>
<keyword evidence="4" id="KW-0689">Ribosomal protein</keyword>
<evidence type="ECO:0000256" key="5">
    <source>
        <dbReference type="ARBA" id="ARBA00023128"/>
    </source>
</evidence>
<name>A0A7R9GGC2_9CRUS</name>
<dbReference type="GO" id="GO:0005762">
    <property type="term" value="C:mitochondrial large ribosomal subunit"/>
    <property type="evidence" value="ECO:0007669"/>
    <property type="project" value="TreeGrafter"/>
</dbReference>
<dbReference type="Gene3D" id="3.40.30.10">
    <property type="entry name" value="Glutaredoxin"/>
    <property type="match status" value="1"/>
</dbReference>
<evidence type="ECO:0000256" key="1">
    <source>
        <dbReference type="ARBA" id="ARBA00004173"/>
    </source>
</evidence>
<protein>
    <recommendedName>
        <fullName evidence="7">Large ribosomal subunit protein mL53</fullName>
    </recommendedName>
    <alternativeName>
        <fullName evidence="8">39S ribosomal protein L53, mitochondrial</fullName>
    </alternativeName>
</protein>
<dbReference type="EMBL" id="OA883966">
    <property type="protein sequence ID" value="CAD7280077.1"/>
    <property type="molecule type" value="Genomic_DNA"/>
</dbReference>
<keyword evidence="5" id="KW-0496">Mitochondrion</keyword>
<evidence type="ECO:0000256" key="4">
    <source>
        <dbReference type="ARBA" id="ARBA00022980"/>
    </source>
</evidence>
<dbReference type="InterPro" id="IPR019716">
    <property type="entry name" value="Ribosomal_mL53"/>
</dbReference>
<dbReference type="EMBL" id="CAJPEX010001929">
    <property type="protein sequence ID" value="CAG0920229.1"/>
    <property type="molecule type" value="Genomic_DNA"/>
</dbReference>
<comment type="subcellular location">
    <subcellularLocation>
        <location evidence="1">Mitochondrion</location>
    </subcellularLocation>
</comment>
<keyword evidence="10" id="KW-1185">Reference proteome</keyword>
<dbReference type="OrthoDB" id="6618793at2759"/>
<dbReference type="InterPro" id="IPR052473">
    <property type="entry name" value="mtLSU_mL53"/>
</dbReference>
<reference evidence="9" key="1">
    <citation type="submission" date="2020-11" db="EMBL/GenBank/DDBJ databases">
        <authorList>
            <person name="Tran Van P."/>
        </authorList>
    </citation>
    <scope>NUCLEOTIDE SEQUENCE</scope>
</reference>
<organism evidence="9">
    <name type="scientific">Notodromas monacha</name>
    <dbReference type="NCBI Taxonomy" id="399045"/>
    <lineage>
        <taxon>Eukaryota</taxon>
        <taxon>Metazoa</taxon>
        <taxon>Ecdysozoa</taxon>
        <taxon>Arthropoda</taxon>
        <taxon>Crustacea</taxon>
        <taxon>Oligostraca</taxon>
        <taxon>Ostracoda</taxon>
        <taxon>Podocopa</taxon>
        <taxon>Podocopida</taxon>
        <taxon>Cypridocopina</taxon>
        <taxon>Cypridoidea</taxon>
        <taxon>Cyprididae</taxon>
        <taxon>Notodromas</taxon>
    </lineage>
</organism>
<accession>A0A7R9GGC2</accession>
<evidence type="ECO:0000313" key="10">
    <source>
        <dbReference type="Proteomes" id="UP000678499"/>
    </source>
</evidence>
<evidence type="ECO:0000256" key="8">
    <source>
        <dbReference type="ARBA" id="ARBA00042721"/>
    </source>
</evidence>
<evidence type="ECO:0000256" key="7">
    <source>
        <dbReference type="ARBA" id="ARBA00035180"/>
    </source>
</evidence>
<keyword evidence="3" id="KW-0809">Transit peptide</keyword>
<evidence type="ECO:0000256" key="2">
    <source>
        <dbReference type="ARBA" id="ARBA00005557"/>
    </source>
</evidence>
<dbReference type="PANTHER" id="PTHR33618">
    <property type="entry name" value="39S RIBOSOMAL PROTEIN L53, MITOCHONDRIAL"/>
    <property type="match status" value="1"/>
</dbReference>
<comment type="similarity">
    <text evidence="2">Belongs to the mitochondrion-specific ribosomal protein mL53 family.</text>
</comment>
<dbReference type="AlphaFoldDB" id="A0A7R9GGC2"/>
<proteinExistence type="inferred from homology"/>
<sequence>MAEKFKVARMFGKVVNKVKPIVFEGAWVPKPTSYALSELEAKKLNLKPVKKITVRFDPFEASSTNARWFLYLTSDVLLRETNLKCSFKVDVVNDRLPSQIGVELENGQKLKILPANLTPLEIMKEINSVVLPLVPPPLEESKIVQTKATKKQKR</sequence>